<reference evidence="2" key="2">
    <citation type="submission" date="2021-08" db="EMBL/GenBank/DDBJ databases">
        <authorList>
            <person name="Tani A."/>
            <person name="Ola A."/>
            <person name="Ogura Y."/>
            <person name="Katsura K."/>
            <person name="Hayashi T."/>
        </authorList>
    </citation>
    <scope>NUCLEOTIDE SEQUENCE</scope>
    <source>
        <strain evidence="2">DSM 23632</strain>
    </source>
</reference>
<evidence type="ECO:0000313" key="2">
    <source>
        <dbReference type="EMBL" id="GJE60553.1"/>
    </source>
</evidence>
<dbReference type="Proteomes" id="UP001055057">
    <property type="component" value="Unassembled WGS sequence"/>
</dbReference>
<dbReference type="Gene3D" id="3.40.50.1010">
    <property type="entry name" value="5'-nuclease"/>
    <property type="match status" value="1"/>
</dbReference>
<name>A0ABQ4TZ91_9HYPH</name>
<feature type="region of interest" description="Disordered" evidence="1">
    <location>
        <begin position="1"/>
        <end position="27"/>
    </location>
</feature>
<dbReference type="EMBL" id="BPRB01000143">
    <property type="protein sequence ID" value="GJE60553.1"/>
    <property type="molecule type" value="Genomic_DNA"/>
</dbReference>
<evidence type="ECO:0000313" key="3">
    <source>
        <dbReference type="Proteomes" id="UP001055057"/>
    </source>
</evidence>
<organism evidence="2 3">
    <name type="scientific">Methylobacterium trifolii</name>
    <dbReference type="NCBI Taxonomy" id="1003092"/>
    <lineage>
        <taxon>Bacteria</taxon>
        <taxon>Pseudomonadati</taxon>
        <taxon>Pseudomonadota</taxon>
        <taxon>Alphaproteobacteria</taxon>
        <taxon>Hyphomicrobiales</taxon>
        <taxon>Methylobacteriaceae</taxon>
        <taxon>Methylobacterium</taxon>
    </lineage>
</organism>
<gene>
    <name evidence="2" type="ORF">MPOCJGCO_2666</name>
</gene>
<protein>
    <recommendedName>
        <fullName evidence="4">DNA-binding protein</fullName>
    </recommendedName>
</protein>
<proteinExistence type="predicted"/>
<dbReference type="InterPro" id="IPR029060">
    <property type="entry name" value="PIN-like_dom_sf"/>
</dbReference>
<dbReference type="SUPFAM" id="SSF88723">
    <property type="entry name" value="PIN domain-like"/>
    <property type="match status" value="1"/>
</dbReference>
<comment type="caution">
    <text evidence="2">The sequence shown here is derived from an EMBL/GenBank/DDBJ whole genome shotgun (WGS) entry which is preliminary data.</text>
</comment>
<keyword evidence="3" id="KW-1185">Reference proteome</keyword>
<evidence type="ECO:0008006" key="4">
    <source>
        <dbReference type="Google" id="ProtNLM"/>
    </source>
</evidence>
<sequence>MPFDFRSAERVRRHDPGTTLRRRPDDRLPFLGGEARAGTGLLLDTCVYIDQMQGRAPGIVEDLLAIRPVHHSAVALQELMHTVGVLDPADARSGRAVASIGTAIDAMPPHRIVVPDLDVLARAAVYAGMLSRNQGYVRDARMSALHDCVLFLQAMKLGFCVLTRNLTDFDLLLQMRPDGRVLFYRT</sequence>
<reference evidence="2" key="1">
    <citation type="journal article" date="2021" name="Front. Microbiol.">
        <title>Comprehensive Comparative Genomics and Phenotyping of Methylobacterium Species.</title>
        <authorList>
            <person name="Alessa O."/>
            <person name="Ogura Y."/>
            <person name="Fujitani Y."/>
            <person name="Takami H."/>
            <person name="Hayashi T."/>
            <person name="Sahin N."/>
            <person name="Tani A."/>
        </authorList>
    </citation>
    <scope>NUCLEOTIDE SEQUENCE</scope>
    <source>
        <strain evidence="2">DSM 23632</strain>
    </source>
</reference>
<evidence type="ECO:0000256" key="1">
    <source>
        <dbReference type="SAM" id="MobiDB-lite"/>
    </source>
</evidence>
<accession>A0ABQ4TZ91</accession>